<proteinExistence type="inferred from homology"/>
<dbReference type="PROSITE" id="PS00920">
    <property type="entry name" value="NITRIL_CHT_1"/>
    <property type="match status" value="1"/>
</dbReference>
<dbReference type="OrthoDB" id="10250282at2759"/>
<dbReference type="Proteomes" id="UP001152607">
    <property type="component" value="Unassembled WGS sequence"/>
</dbReference>
<evidence type="ECO:0000256" key="1">
    <source>
        <dbReference type="ARBA" id="ARBA00008129"/>
    </source>
</evidence>
<dbReference type="PROSITE" id="PS50263">
    <property type="entry name" value="CN_HYDROLASE"/>
    <property type="match status" value="1"/>
</dbReference>
<evidence type="ECO:0000256" key="3">
    <source>
        <dbReference type="ARBA" id="ARBA00036406"/>
    </source>
</evidence>
<dbReference type="GO" id="GO:0000257">
    <property type="term" value="F:nitrilase activity"/>
    <property type="evidence" value="ECO:0007669"/>
    <property type="project" value="UniProtKB-EC"/>
</dbReference>
<reference evidence="7" key="1">
    <citation type="submission" date="2023-01" db="EMBL/GenBank/DDBJ databases">
        <authorList>
            <person name="Van Ghelder C."/>
            <person name="Rancurel C."/>
        </authorList>
    </citation>
    <scope>NUCLEOTIDE SEQUENCE</scope>
    <source>
        <strain evidence="7">CNCM I-4278</strain>
    </source>
</reference>
<feature type="domain" description="CN hydrolase" evidence="6">
    <location>
        <begin position="7"/>
        <end position="291"/>
    </location>
</feature>
<evidence type="ECO:0000256" key="4">
    <source>
        <dbReference type="ARBA" id="ARBA00039045"/>
    </source>
</evidence>
<dbReference type="Gene3D" id="3.60.110.10">
    <property type="entry name" value="Carbon-nitrogen hydrolase"/>
    <property type="match status" value="1"/>
</dbReference>
<dbReference type="PANTHER" id="PTHR46044">
    <property type="entry name" value="NITRILASE"/>
    <property type="match status" value="1"/>
</dbReference>
<comment type="catalytic activity">
    <reaction evidence="3">
        <text>a nitrile + 2 H2O = a carboxylate + NH4(+)</text>
        <dbReference type="Rhea" id="RHEA:21724"/>
        <dbReference type="ChEBI" id="CHEBI:15377"/>
        <dbReference type="ChEBI" id="CHEBI:18379"/>
        <dbReference type="ChEBI" id="CHEBI:28938"/>
        <dbReference type="ChEBI" id="CHEBI:29067"/>
        <dbReference type="EC" id="3.5.5.1"/>
    </reaction>
</comment>
<sequence length="330" mass="35819">MSTPATIRVAVTQAEPAWFDLQGTVEKTIKLIGEAAEGGAKLIAFPEIWIPGYPLWIWSRSMDPELHTRYILNSLKVDSPEMERIKDAAKEHSICVVLGFAERSESDSLYIGQAIIAPDGHIAMKRRKLKPTHMERTIFGDGAGPDLSNVADVDFGPSIGPIKVGVLACWEHMQPLLKYHTFSQHEAIHVAMWPPIYPHGGVDDPVLYSMSAPGCLNLSQAYAIEGGTFVLHTTAVCGPQGVDVCRAKKGGMFSASGGGNSAILGPDGRRLTEDLDEGGEKEGLVFGELEMVKKVGVKGFMDPLGHYSKPELLWLGVNKGEKLCVVQDKD</sequence>
<gene>
    <name evidence="7" type="ORF">PDIGIT_LOCUS13981</name>
</gene>
<dbReference type="SUPFAM" id="SSF56317">
    <property type="entry name" value="Carbon-nitrogen hydrolase"/>
    <property type="match status" value="1"/>
</dbReference>
<dbReference type="InterPro" id="IPR036526">
    <property type="entry name" value="C-N_Hydrolase_sf"/>
</dbReference>
<keyword evidence="2" id="KW-0378">Hydrolase</keyword>
<dbReference type="InterPro" id="IPR003010">
    <property type="entry name" value="C-N_Hydrolase"/>
</dbReference>
<dbReference type="Pfam" id="PF00795">
    <property type="entry name" value="CN_hydrolase"/>
    <property type="match status" value="1"/>
</dbReference>
<accession>A0A9W4UTQ7</accession>
<organism evidence="7 8">
    <name type="scientific">Periconia digitata</name>
    <dbReference type="NCBI Taxonomy" id="1303443"/>
    <lineage>
        <taxon>Eukaryota</taxon>
        <taxon>Fungi</taxon>
        <taxon>Dikarya</taxon>
        <taxon>Ascomycota</taxon>
        <taxon>Pezizomycotina</taxon>
        <taxon>Dothideomycetes</taxon>
        <taxon>Pleosporomycetidae</taxon>
        <taxon>Pleosporales</taxon>
        <taxon>Massarineae</taxon>
        <taxon>Periconiaceae</taxon>
        <taxon>Periconia</taxon>
    </lineage>
</organism>
<name>A0A9W4UTQ7_9PLEO</name>
<dbReference type="GO" id="GO:0016836">
    <property type="term" value="F:hydro-lyase activity"/>
    <property type="evidence" value="ECO:0007669"/>
    <property type="project" value="UniProtKB-ARBA"/>
</dbReference>
<dbReference type="EMBL" id="CAOQHR010000011">
    <property type="protein sequence ID" value="CAI6340796.1"/>
    <property type="molecule type" value="Genomic_DNA"/>
</dbReference>
<comment type="similarity">
    <text evidence="1">Belongs to the carbon-nitrogen hydrolase superfamily. Nitrilase family.</text>
</comment>
<dbReference type="PANTHER" id="PTHR46044:SF14">
    <property type="entry name" value="ARYLACETONITRILASE"/>
    <property type="match status" value="1"/>
</dbReference>
<evidence type="ECO:0000313" key="8">
    <source>
        <dbReference type="Proteomes" id="UP001152607"/>
    </source>
</evidence>
<comment type="caution">
    <text evidence="7">The sequence shown here is derived from an EMBL/GenBank/DDBJ whole genome shotgun (WGS) entry which is preliminary data.</text>
</comment>
<evidence type="ECO:0000259" key="6">
    <source>
        <dbReference type="PROSITE" id="PS50263"/>
    </source>
</evidence>
<dbReference type="InterPro" id="IPR000132">
    <property type="entry name" value="Nitrilase/CN_hydratase_CS"/>
</dbReference>
<feature type="active site" description="Proton acceptor" evidence="5">
    <location>
        <position position="47"/>
    </location>
</feature>
<dbReference type="InterPro" id="IPR044149">
    <property type="entry name" value="Nitrilases_CHs"/>
</dbReference>
<dbReference type="EC" id="3.5.5.1" evidence="4"/>
<evidence type="ECO:0000256" key="5">
    <source>
        <dbReference type="PROSITE-ProRule" id="PRU10139"/>
    </source>
</evidence>
<protein>
    <recommendedName>
        <fullName evidence="4">nitrilase</fullName>
        <ecNumber evidence="4">3.5.5.1</ecNumber>
    </recommendedName>
</protein>
<keyword evidence="8" id="KW-1185">Reference proteome</keyword>
<dbReference type="AlphaFoldDB" id="A0A9W4UTQ7"/>
<dbReference type="CDD" id="cd07564">
    <property type="entry name" value="nitrilases_CHs"/>
    <property type="match status" value="1"/>
</dbReference>
<evidence type="ECO:0000313" key="7">
    <source>
        <dbReference type="EMBL" id="CAI6340796.1"/>
    </source>
</evidence>
<evidence type="ECO:0000256" key="2">
    <source>
        <dbReference type="ARBA" id="ARBA00022801"/>
    </source>
</evidence>